<organism evidence="3">
    <name type="scientific">Heligmosomoides polygyrus</name>
    <name type="common">Parasitic roundworm</name>
    <dbReference type="NCBI Taxonomy" id="6339"/>
    <lineage>
        <taxon>Eukaryota</taxon>
        <taxon>Metazoa</taxon>
        <taxon>Ecdysozoa</taxon>
        <taxon>Nematoda</taxon>
        <taxon>Chromadorea</taxon>
        <taxon>Rhabditida</taxon>
        <taxon>Rhabditina</taxon>
        <taxon>Rhabditomorpha</taxon>
        <taxon>Strongyloidea</taxon>
        <taxon>Heligmosomidae</taxon>
        <taxon>Heligmosomoides</taxon>
    </lineage>
</organism>
<dbReference type="SMART" id="SM00338">
    <property type="entry name" value="BRLZ"/>
    <property type="match status" value="1"/>
</dbReference>
<dbReference type="Proteomes" id="UP000050761">
    <property type="component" value="Unassembled WGS sequence"/>
</dbReference>
<dbReference type="Pfam" id="PF07716">
    <property type="entry name" value="bZIP_2"/>
    <property type="match status" value="1"/>
</dbReference>
<gene>
    <name evidence="3" type="ORF">HPBE_LOCUS462</name>
</gene>
<evidence type="ECO:0000313" key="4">
    <source>
        <dbReference type="Proteomes" id="UP000050761"/>
    </source>
</evidence>
<dbReference type="SUPFAM" id="SSF57959">
    <property type="entry name" value="Leucine zipper domain"/>
    <property type="match status" value="1"/>
</dbReference>
<dbReference type="EMBL" id="UZAH01000318">
    <property type="protein sequence ID" value="VDO18844.1"/>
    <property type="molecule type" value="Genomic_DNA"/>
</dbReference>
<dbReference type="CDD" id="cd14813">
    <property type="entry name" value="bZIP_BmCbz-like"/>
    <property type="match status" value="1"/>
</dbReference>
<keyword evidence="4" id="KW-1185">Reference proteome</keyword>
<reference evidence="5" key="2">
    <citation type="submission" date="2019-09" db="UniProtKB">
        <authorList>
            <consortium name="WormBaseParasite"/>
        </authorList>
    </citation>
    <scope>IDENTIFICATION</scope>
</reference>
<proteinExistence type="predicted"/>
<dbReference type="OrthoDB" id="5824912at2759"/>
<name>A0A3P7U344_HELPZ</name>
<dbReference type="PROSITE" id="PS50217">
    <property type="entry name" value="BZIP"/>
    <property type="match status" value="1"/>
</dbReference>
<dbReference type="Gene3D" id="1.20.5.170">
    <property type="match status" value="1"/>
</dbReference>
<reference evidence="3 4" key="1">
    <citation type="submission" date="2018-11" db="EMBL/GenBank/DDBJ databases">
        <authorList>
            <consortium name="Pathogen Informatics"/>
        </authorList>
    </citation>
    <scope>NUCLEOTIDE SEQUENCE [LARGE SCALE GENOMIC DNA]</scope>
</reference>
<feature type="region of interest" description="Disordered" evidence="1">
    <location>
        <begin position="54"/>
        <end position="101"/>
    </location>
</feature>
<dbReference type="InterPro" id="IPR046347">
    <property type="entry name" value="bZIP_sf"/>
</dbReference>
<dbReference type="GO" id="GO:0003700">
    <property type="term" value="F:DNA-binding transcription factor activity"/>
    <property type="evidence" value="ECO:0007669"/>
    <property type="project" value="InterPro"/>
</dbReference>
<dbReference type="WBParaSite" id="HPBE_0000046101-mRNA-1">
    <property type="protein sequence ID" value="HPBE_0000046101-mRNA-1"/>
    <property type="gene ID" value="HPBE_0000046101"/>
</dbReference>
<accession>A0A3P7U344</accession>
<dbReference type="PROSITE" id="PS00036">
    <property type="entry name" value="BZIP_BASIC"/>
    <property type="match status" value="1"/>
</dbReference>
<evidence type="ECO:0000259" key="2">
    <source>
        <dbReference type="PROSITE" id="PS50217"/>
    </source>
</evidence>
<feature type="compositionally biased region" description="Low complexity" evidence="1">
    <location>
        <begin position="57"/>
        <end position="74"/>
    </location>
</feature>
<evidence type="ECO:0000313" key="3">
    <source>
        <dbReference type="EMBL" id="VDO18844.1"/>
    </source>
</evidence>
<sequence length="260" mass="28268">MLPVFAQGTFDPQPFAYNPYGYTVPFPGAYGTPVSAVAPAQPCTVPVPYHDTLYTKSSSSSCSKSESDVSSGSEEAYRRRREKRDRNNEAARTSRLRRKAREGHVVKEAEVLQQENQVLKDEVGELKKVLYTLQDEVRSRVNVVDVENVENAVQFQNISYLYHGQNLPRVPALEHLAWEGEAPGGMSRASSRGQATSSCPAIGPVSALSGSSTVLPQLSCPSPPLSPSMSSPDPCAMPLARLTRPCAIVVYGLRNTVILS</sequence>
<feature type="domain" description="BZIP" evidence="2">
    <location>
        <begin position="77"/>
        <end position="140"/>
    </location>
</feature>
<dbReference type="AlphaFoldDB" id="A0A3P7U344"/>
<evidence type="ECO:0000256" key="1">
    <source>
        <dbReference type="SAM" id="MobiDB-lite"/>
    </source>
</evidence>
<protein>
    <submittedName>
        <fullName evidence="5">BZIP domain-containing protein</fullName>
    </submittedName>
</protein>
<evidence type="ECO:0000313" key="5">
    <source>
        <dbReference type="WBParaSite" id="HPBE_0000046101-mRNA-1"/>
    </source>
</evidence>
<dbReference type="InterPro" id="IPR004827">
    <property type="entry name" value="bZIP"/>
</dbReference>